<organism evidence="2">
    <name type="scientific">Accumulibacter regalis</name>
    <dbReference type="NCBI Taxonomy" id="522306"/>
    <lineage>
        <taxon>Bacteria</taxon>
        <taxon>Pseudomonadati</taxon>
        <taxon>Pseudomonadota</taxon>
        <taxon>Betaproteobacteria</taxon>
        <taxon>Candidatus Accumulibacter</taxon>
    </lineage>
</organism>
<proteinExistence type="predicted"/>
<dbReference type="KEGG" id="app:CAP2UW1_2723"/>
<accession>C7RSV4</accession>
<dbReference type="HOGENOM" id="CLU_117531_0_0_4"/>
<gene>
    <name evidence="2" type="ordered locus">CAP2UW1_2723</name>
</gene>
<feature type="signal peptide" evidence="1">
    <location>
        <begin position="1"/>
        <end position="31"/>
    </location>
</feature>
<dbReference type="STRING" id="522306.CAP2UW1_2723"/>
<reference evidence="2" key="2">
    <citation type="submission" date="2009-09" db="EMBL/GenBank/DDBJ databases">
        <title>Complete sequence of chromosome of Candidatus Accumulibacter phosphatis clade IIA str. UW-1.</title>
        <authorList>
            <consortium name="US DOE Joint Genome Institute"/>
            <person name="Martin H.G."/>
            <person name="Ivanova N."/>
            <person name="Kunin V."/>
            <person name="Warnecke F."/>
            <person name="Barry K."/>
            <person name="He S."/>
            <person name="Salamov A."/>
            <person name="Szeto E."/>
            <person name="Dalin E."/>
            <person name="Pangilinan J.L."/>
            <person name="Lapidus A."/>
            <person name="Lowry S."/>
            <person name="Kyrpides N.C."/>
            <person name="McMahon K.D."/>
            <person name="Hugenholtz P."/>
        </authorList>
    </citation>
    <scope>NUCLEOTIDE SEQUENCE [LARGE SCALE GENOMIC DNA]</scope>
    <source>
        <strain evidence="2">UW-1</strain>
    </source>
</reference>
<dbReference type="InterPro" id="IPR022061">
    <property type="entry name" value="DUF3617"/>
</dbReference>
<keyword evidence="1" id="KW-0732">Signal</keyword>
<name>C7RSV4_ACCRE</name>
<dbReference type="Pfam" id="PF12276">
    <property type="entry name" value="DUF3617"/>
    <property type="match status" value="1"/>
</dbReference>
<dbReference type="OrthoDB" id="9181580at2"/>
<sequence precursor="true">MNLPARPVSRTSRPLLLLTVVAASLAGQLQAADMPKRKAGLWEVSTRMEGMPAMGAMQQCIDQSTDDLMQQQAKKEQQNCSVIDVKQLGNKVTIHSVCKAQGSTATTDAVFIGSFDSAYKGDMHTRFSPPMHGTSESKMSLDARWVGPCKPGQKPGDVIMPNVGGMNINEMMKDPKIQEMMKRQK</sequence>
<dbReference type="EMBL" id="CP001715">
    <property type="protein sequence ID" value="ACV36006.1"/>
    <property type="molecule type" value="Genomic_DNA"/>
</dbReference>
<evidence type="ECO:0000256" key="1">
    <source>
        <dbReference type="SAM" id="SignalP"/>
    </source>
</evidence>
<evidence type="ECO:0000313" key="2">
    <source>
        <dbReference type="EMBL" id="ACV36006.1"/>
    </source>
</evidence>
<dbReference type="AlphaFoldDB" id="C7RSV4"/>
<reference evidence="2" key="1">
    <citation type="submission" date="2009-08" db="EMBL/GenBank/DDBJ databases">
        <authorList>
            <consortium name="US DOE Joint Genome Institute"/>
            <person name="Lucas S."/>
            <person name="Copeland A."/>
            <person name="Lapidus A."/>
            <person name="Glavina del Rio T."/>
            <person name="Dalin E."/>
            <person name="Tice H."/>
            <person name="Bruce D."/>
            <person name="Barry K."/>
            <person name="Pitluck S."/>
            <person name="Lowry S."/>
            <person name="Larimer F."/>
            <person name="Land M."/>
            <person name="Hauser L."/>
            <person name="Kyrpides N."/>
            <person name="Ivanova N."/>
            <person name="McMahon K.D."/>
            <person name="Hugenholtz P."/>
        </authorList>
    </citation>
    <scope>NUCLEOTIDE SEQUENCE</scope>
    <source>
        <strain evidence="2">UW-1</strain>
    </source>
</reference>
<protein>
    <recommendedName>
        <fullName evidence="3">DUF3617 family protein</fullName>
    </recommendedName>
</protein>
<feature type="chain" id="PRO_5002983993" description="DUF3617 family protein" evidence="1">
    <location>
        <begin position="32"/>
        <end position="185"/>
    </location>
</feature>
<dbReference type="eggNOG" id="ENOG5030GJ5">
    <property type="taxonomic scope" value="Bacteria"/>
</dbReference>
<evidence type="ECO:0008006" key="3">
    <source>
        <dbReference type="Google" id="ProtNLM"/>
    </source>
</evidence>